<protein>
    <recommendedName>
        <fullName evidence="1">ADP ribosyltransferase domain-containing protein</fullName>
    </recommendedName>
</protein>
<feature type="domain" description="ADP ribosyltransferase" evidence="1">
    <location>
        <begin position="79"/>
        <end position="159"/>
    </location>
</feature>
<dbReference type="InterPro" id="IPR003540">
    <property type="entry name" value="ADP-ribosyltransferase"/>
</dbReference>
<dbReference type="SUPFAM" id="SSF56399">
    <property type="entry name" value="ADP-ribosylation"/>
    <property type="match status" value="1"/>
</dbReference>
<dbReference type="RefSeq" id="WP_192373589.1">
    <property type="nucleotide sequence ID" value="NZ_CAJHIV010000001.1"/>
</dbReference>
<dbReference type="Proteomes" id="UP000652176">
    <property type="component" value="Unassembled WGS sequence"/>
</dbReference>
<dbReference type="Pfam" id="PF03496">
    <property type="entry name" value="ADPrib_exo_Tox"/>
    <property type="match status" value="1"/>
</dbReference>
<dbReference type="EMBL" id="JACXSS010000001">
    <property type="protein sequence ID" value="MBD9355192.1"/>
    <property type="molecule type" value="Genomic_DNA"/>
</dbReference>
<dbReference type="Gene3D" id="3.90.176.10">
    <property type="entry name" value="Toxin ADP-ribosyltransferase, Chain A, domain 1"/>
    <property type="match status" value="1"/>
</dbReference>
<reference evidence="2 3" key="1">
    <citation type="submission" date="2020-09" db="EMBL/GenBank/DDBJ databases">
        <title>Methylomonas albis sp. nov. and Methylomonas fluvii sp. nov.: Two cold-adapted methanotrophs from the River Elbe and an amended description of Methylovulum psychrotolerans strain Eb1.</title>
        <authorList>
            <person name="Bussmann I.K."/>
            <person name="Klings K.-W."/>
            <person name="Warnstedt J."/>
            <person name="Hoppert M."/>
            <person name="Saborowski A."/>
            <person name="Horn F."/>
            <person name="Liebner S."/>
        </authorList>
    </citation>
    <scope>NUCLEOTIDE SEQUENCE [LARGE SCALE GENOMIC DNA]</scope>
    <source>
        <strain evidence="2 3">EbA</strain>
    </source>
</reference>
<evidence type="ECO:0000259" key="1">
    <source>
        <dbReference type="Pfam" id="PF03496"/>
    </source>
</evidence>
<proteinExistence type="predicted"/>
<sequence>MPVSAPHNNEVFRLYKANSPFGGQQCFADYVNQCLREGTALNEPWYSAASELTELINQSTLSQAAVLYRATIDAYISPYLVGNEIAYPAFMSTTTEEASVQRHFATSFRNLPAALLKIECPPNLPALDMETDSSFGGFEHEILLPHGSRFEVVSIEEVTDRSLMASIVSPTYVDAYSSLKVYELRYKC</sequence>
<organism evidence="2 3">
    <name type="scientific">Methylomonas albis</name>
    <dbReference type="NCBI Taxonomy" id="1854563"/>
    <lineage>
        <taxon>Bacteria</taxon>
        <taxon>Pseudomonadati</taxon>
        <taxon>Pseudomonadota</taxon>
        <taxon>Gammaproteobacteria</taxon>
        <taxon>Methylococcales</taxon>
        <taxon>Methylococcaceae</taxon>
        <taxon>Methylomonas</taxon>
    </lineage>
</organism>
<evidence type="ECO:0000313" key="2">
    <source>
        <dbReference type="EMBL" id="MBD9355192.1"/>
    </source>
</evidence>
<gene>
    <name evidence="2" type="ORF">IE877_04755</name>
</gene>
<name>A0ABR9CZS4_9GAMM</name>
<accession>A0ABR9CZS4</accession>
<comment type="caution">
    <text evidence="2">The sequence shown here is derived from an EMBL/GenBank/DDBJ whole genome shotgun (WGS) entry which is preliminary data.</text>
</comment>
<keyword evidence="3" id="KW-1185">Reference proteome</keyword>
<dbReference type="PROSITE" id="PS51996">
    <property type="entry name" value="TR_MART"/>
    <property type="match status" value="1"/>
</dbReference>
<evidence type="ECO:0000313" key="3">
    <source>
        <dbReference type="Proteomes" id="UP000652176"/>
    </source>
</evidence>